<dbReference type="InterPro" id="IPR012340">
    <property type="entry name" value="NA-bd_OB-fold"/>
</dbReference>
<keyword evidence="6" id="KW-1185">Reference proteome</keyword>
<dbReference type="Proteomes" id="UP000193570">
    <property type="component" value="Unassembled WGS sequence"/>
</dbReference>
<dbReference type="EMBL" id="FWFK01000001">
    <property type="protein sequence ID" value="SLN09575.1"/>
    <property type="molecule type" value="Genomic_DNA"/>
</dbReference>
<dbReference type="CDD" id="cd02798">
    <property type="entry name" value="tRNA_bind_CsaA"/>
    <property type="match status" value="1"/>
</dbReference>
<dbReference type="NCBIfam" id="TIGR02222">
    <property type="entry name" value="chap_CsaA"/>
    <property type="match status" value="1"/>
</dbReference>
<evidence type="ECO:0000313" key="5">
    <source>
        <dbReference type="EMBL" id="SLN09575.1"/>
    </source>
</evidence>
<dbReference type="RefSeq" id="WP_085789829.1">
    <property type="nucleotide sequence ID" value="NZ_FWFK01000001.1"/>
</dbReference>
<evidence type="ECO:0000256" key="3">
    <source>
        <dbReference type="PROSITE-ProRule" id="PRU00209"/>
    </source>
</evidence>
<dbReference type="NCBIfam" id="NF007494">
    <property type="entry name" value="PRK10089.1-3"/>
    <property type="match status" value="1"/>
</dbReference>
<dbReference type="GO" id="GO:0004825">
    <property type="term" value="F:methionine-tRNA ligase activity"/>
    <property type="evidence" value="ECO:0007669"/>
    <property type="project" value="UniProtKB-EC"/>
</dbReference>
<keyword evidence="5" id="KW-0436">Ligase</keyword>
<dbReference type="PANTHER" id="PTHR11586">
    <property type="entry name" value="TRNA-AMINOACYLATION COFACTOR ARC1 FAMILY MEMBER"/>
    <property type="match status" value="1"/>
</dbReference>
<proteinExistence type="predicted"/>
<dbReference type="SUPFAM" id="SSF50249">
    <property type="entry name" value="Nucleic acid-binding proteins"/>
    <property type="match status" value="1"/>
</dbReference>
<dbReference type="Pfam" id="PF01588">
    <property type="entry name" value="tRNA_bind"/>
    <property type="match status" value="1"/>
</dbReference>
<gene>
    <name evidence="5" type="primary">metG_1</name>
    <name evidence="5" type="ORF">ROJ8625_00025</name>
</gene>
<dbReference type="InterPro" id="IPR051270">
    <property type="entry name" value="Tyrosine-tRNA_ligase_regulator"/>
</dbReference>
<dbReference type="PROSITE" id="PS50886">
    <property type="entry name" value="TRBD"/>
    <property type="match status" value="1"/>
</dbReference>
<reference evidence="5 6" key="1">
    <citation type="submission" date="2017-03" db="EMBL/GenBank/DDBJ databases">
        <authorList>
            <person name="Afonso C.L."/>
            <person name="Miller P.J."/>
            <person name="Scott M.A."/>
            <person name="Spackman E."/>
            <person name="Goraichik I."/>
            <person name="Dimitrov K.M."/>
            <person name="Suarez D.L."/>
            <person name="Swayne D.E."/>
        </authorList>
    </citation>
    <scope>NUCLEOTIDE SEQUENCE [LARGE SCALE GENOMIC DNA]</scope>
    <source>
        <strain evidence="5 6">CECT 8625</strain>
    </source>
</reference>
<dbReference type="AlphaFoldDB" id="A0A1X6Y537"/>
<dbReference type="NCBIfam" id="NF007495">
    <property type="entry name" value="PRK10089.1-4"/>
    <property type="match status" value="1"/>
</dbReference>
<evidence type="ECO:0000259" key="4">
    <source>
        <dbReference type="PROSITE" id="PS50886"/>
    </source>
</evidence>
<evidence type="ECO:0000256" key="2">
    <source>
        <dbReference type="ARBA" id="ARBA00022884"/>
    </source>
</evidence>
<dbReference type="GO" id="GO:0000049">
    <property type="term" value="F:tRNA binding"/>
    <property type="evidence" value="ECO:0007669"/>
    <property type="project" value="UniProtKB-UniRule"/>
</dbReference>
<dbReference type="InterPro" id="IPR002547">
    <property type="entry name" value="tRNA-bd_dom"/>
</dbReference>
<organism evidence="5 6">
    <name type="scientific">Roseivivax jejudonensis</name>
    <dbReference type="NCBI Taxonomy" id="1529041"/>
    <lineage>
        <taxon>Bacteria</taxon>
        <taxon>Pseudomonadati</taxon>
        <taxon>Pseudomonadota</taxon>
        <taxon>Alphaproteobacteria</taxon>
        <taxon>Rhodobacterales</taxon>
        <taxon>Roseobacteraceae</taxon>
        <taxon>Roseivivax</taxon>
    </lineage>
</organism>
<dbReference type="InterPro" id="IPR008231">
    <property type="entry name" value="CsaA"/>
</dbReference>
<keyword evidence="1 3" id="KW-0820">tRNA-binding</keyword>
<dbReference type="FunFam" id="2.40.50.140:FF:000165">
    <property type="entry name" value="Chaperone CsaA"/>
    <property type="match status" value="1"/>
</dbReference>
<feature type="domain" description="TRNA-binding" evidence="4">
    <location>
        <begin position="9"/>
        <end position="113"/>
    </location>
</feature>
<dbReference type="PANTHER" id="PTHR11586:SF37">
    <property type="entry name" value="TRNA-BINDING DOMAIN-CONTAINING PROTEIN"/>
    <property type="match status" value="1"/>
</dbReference>
<keyword evidence="2 3" id="KW-0694">RNA-binding</keyword>
<dbReference type="EC" id="6.1.1.10" evidence="5"/>
<name>A0A1X6Y537_9RHOB</name>
<protein>
    <submittedName>
        <fullName evidence="5">Methionine--tRNA ligase</fullName>
        <ecNumber evidence="5">6.1.1.10</ecNumber>
    </submittedName>
</protein>
<evidence type="ECO:0000313" key="6">
    <source>
        <dbReference type="Proteomes" id="UP000193570"/>
    </source>
</evidence>
<dbReference type="Gene3D" id="2.40.50.140">
    <property type="entry name" value="Nucleic acid-binding proteins"/>
    <property type="match status" value="1"/>
</dbReference>
<evidence type="ECO:0000256" key="1">
    <source>
        <dbReference type="ARBA" id="ARBA00022555"/>
    </source>
</evidence>
<sequence>MTTEIGIDDFTRVDIRAGTILRAEPFPEARKPAIKLWIDFGPELGEKRSSAQITVHYTPETLVGRQVMAVVNFPPRQIGPVRSEVLVLGASDADGAIVLLAPERPVPNGARMH</sequence>
<accession>A0A1X6Y537</accession>